<dbReference type="RefSeq" id="WP_254154505.1">
    <property type="nucleotide sequence ID" value="NZ_JAHESD010000033.1"/>
</dbReference>
<dbReference type="PANTHER" id="PTHR21098">
    <property type="entry name" value="RIBOFLAVIN SYNTHASE ALPHA CHAIN"/>
    <property type="match status" value="1"/>
</dbReference>
<dbReference type="CDD" id="cd00402">
    <property type="entry name" value="Riboflavin_synthase_like"/>
    <property type="match status" value="1"/>
</dbReference>
<reference evidence="12 13" key="1">
    <citation type="submission" date="2021-05" db="EMBL/GenBank/DDBJ databases">
        <title>A Polyphasic approach of four new species of the genus Ohtaekwangia: Ohtaekwangia histidinii sp. nov., Ohtaekwangia cretensis sp. nov., Ohtaekwangia indiensis sp. nov., Ohtaekwangia reichenbachii sp. nov. from diverse environment.</title>
        <authorList>
            <person name="Octaviana S."/>
        </authorList>
    </citation>
    <scope>NUCLEOTIDE SEQUENCE [LARGE SCALE GENOMIC DNA]</scope>
    <source>
        <strain evidence="12 13">PWU20</strain>
    </source>
</reference>
<dbReference type="InterPro" id="IPR017938">
    <property type="entry name" value="Riboflavin_synthase-like_b-brl"/>
</dbReference>
<keyword evidence="6" id="KW-0686">Riboflavin biosynthesis</keyword>
<dbReference type="PROSITE" id="PS51177">
    <property type="entry name" value="LUMAZINE_BIND"/>
    <property type="match status" value="2"/>
</dbReference>
<dbReference type="EC" id="2.5.1.9" evidence="4 9"/>
<evidence type="ECO:0000313" key="13">
    <source>
        <dbReference type="Proteomes" id="UP000772618"/>
    </source>
</evidence>
<dbReference type="InterPro" id="IPR026017">
    <property type="entry name" value="Lumazine-bd_dom"/>
</dbReference>
<keyword evidence="8" id="KW-0677">Repeat</keyword>
<dbReference type="SUPFAM" id="SSF63380">
    <property type="entry name" value="Riboflavin synthase domain-like"/>
    <property type="match status" value="2"/>
</dbReference>
<dbReference type="NCBIfam" id="NF006767">
    <property type="entry name" value="PRK09289.1"/>
    <property type="match status" value="1"/>
</dbReference>
<dbReference type="InterPro" id="IPR023366">
    <property type="entry name" value="ATP_synth_asu-like_sf"/>
</dbReference>
<feature type="domain" description="Lumazine-binding" evidence="11">
    <location>
        <begin position="96"/>
        <end position="192"/>
    </location>
</feature>
<comment type="catalytic activity">
    <reaction evidence="1">
        <text>2 6,7-dimethyl-8-(1-D-ribityl)lumazine + H(+) = 5-amino-6-(D-ribitylamino)uracil + riboflavin</text>
        <dbReference type="Rhea" id="RHEA:20772"/>
        <dbReference type="ChEBI" id="CHEBI:15378"/>
        <dbReference type="ChEBI" id="CHEBI:15934"/>
        <dbReference type="ChEBI" id="CHEBI:57986"/>
        <dbReference type="ChEBI" id="CHEBI:58201"/>
        <dbReference type="EC" id="2.5.1.9"/>
    </reaction>
</comment>
<dbReference type="InterPro" id="IPR001783">
    <property type="entry name" value="Lumazine-bd"/>
</dbReference>
<dbReference type="Proteomes" id="UP000772618">
    <property type="component" value="Unassembled WGS sequence"/>
</dbReference>
<organism evidence="12 13">
    <name type="scientific">Chryseosolibacter indicus</name>
    <dbReference type="NCBI Taxonomy" id="2782351"/>
    <lineage>
        <taxon>Bacteria</taxon>
        <taxon>Pseudomonadati</taxon>
        <taxon>Bacteroidota</taxon>
        <taxon>Cytophagia</taxon>
        <taxon>Cytophagales</taxon>
        <taxon>Chryseotaleaceae</taxon>
        <taxon>Chryseosolibacter</taxon>
    </lineage>
</organism>
<evidence type="ECO:0000256" key="7">
    <source>
        <dbReference type="ARBA" id="ARBA00022679"/>
    </source>
</evidence>
<name>A0ABS5VSY5_9BACT</name>
<sequence length="197" mass="21960">MFTGIIETVGELLEIKDEGTNRHFKIRSAITPALKIDQSVSHNGVCLTIIKIESDDYWVTAVDETLKKSSLGGLKRGSKINLERCMVNNGRFDGHIVQGHVDQTALVTSVQNENGSWLYDFEYDTSSGNITVEKGSIAVNGVSLTCFNSRVNAFRVAIIPYTYEHTNFHELKKGDTVNLEFDIIGKYVKRLLEKSGN</sequence>
<dbReference type="Pfam" id="PF00677">
    <property type="entry name" value="Lum_binding"/>
    <property type="match status" value="2"/>
</dbReference>
<evidence type="ECO:0000256" key="3">
    <source>
        <dbReference type="ARBA" id="ARBA00004887"/>
    </source>
</evidence>
<comment type="function">
    <text evidence="2">Catalyzes the dismutation of two molecules of 6,7-dimethyl-8-ribityllumazine, resulting in the formation of riboflavin and 5-amino-6-(D-ribitylamino)uracil.</text>
</comment>
<protein>
    <recommendedName>
        <fullName evidence="5 9">Riboflavin synthase</fullName>
        <ecNumber evidence="4 9">2.5.1.9</ecNumber>
    </recommendedName>
</protein>
<dbReference type="PIRSF" id="PIRSF000498">
    <property type="entry name" value="Riboflavin_syn_A"/>
    <property type="match status" value="1"/>
</dbReference>
<evidence type="ECO:0000313" key="12">
    <source>
        <dbReference type="EMBL" id="MBT1704545.1"/>
    </source>
</evidence>
<evidence type="ECO:0000259" key="11">
    <source>
        <dbReference type="PROSITE" id="PS51177"/>
    </source>
</evidence>
<evidence type="ECO:0000256" key="5">
    <source>
        <dbReference type="ARBA" id="ARBA00013950"/>
    </source>
</evidence>
<keyword evidence="7 12" id="KW-0808">Transferase</keyword>
<dbReference type="PANTHER" id="PTHR21098:SF12">
    <property type="entry name" value="RIBOFLAVIN SYNTHASE"/>
    <property type="match status" value="1"/>
</dbReference>
<dbReference type="GO" id="GO:0004746">
    <property type="term" value="F:riboflavin synthase activity"/>
    <property type="evidence" value="ECO:0007669"/>
    <property type="project" value="UniProtKB-EC"/>
</dbReference>
<evidence type="ECO:0000256" key="1">
    <source>
        <dbReference type="ARBA" id="ARBA00000968"/>
    </source>
</evidence>
<evidence type="ECO:0000256" key="2">
    <source>
        <dbReference type="ARBA" id="ARBA00002803"/>
    </source>
</evidence>
<gene>
    <name evidence="12" type="ORF">KK060_14725</name>
</gene>
<feature type="repeat" description="Lumazine-binding" evidence="10">
    <location>
        <begin position="96"/>
        <end position="192"/>
    </location>
</feature>
<dbReference type="NCBIfam" id="TIGR00187">
    <property type="entry name" value="ribE"/>
    <property type="match status" value="1"/>
</dbReference>
<feature type="domain" description="Lumazine-binding" evidence="11">
    <location>
        <begin position="1"/>
        <end position="95"/>
    </location>
</feature>
<proteinExistence type="predicted"/>
<keyword evidence="13" id="KW-1185">Reference proteome</keyword>
<evidence type="ECO:0000256" key="9">
    <source>
        <dbReference type="NCBIfam" id="TIGR00187"/>
    </source>
</evidence>
<evidence type="ECO:0000256" key="10">
    <source>
        <dbReference type="PROSITE-ProRule" id="PRU00524"/>
    </source>
</evidence>
<evidence type="ECO:0000256" key="8">
    <source>
        <dbReference type="ARBA" id="ARBA00022737"/>
    </source>
</evidence>
<dbReference type="EMBL" id="JAHESD010000033">
    <property type="protein sequence ID" value="MBT1704545.1"/>
    <property type="molecule type" value="Genomic_DNA"/>
</dbReference>
<accession>A0ABS5VSY5</accession>
<evidence type="ECO:0000256" key="6">
    <source>
        <dbReference type="ARBA" id="ARBA00022619"/>
    </source>
</evidence>
<evidence type="ECO:0000256" key="4">
    <source>
        <dbReference type="ARBA" id="ARBA00012827"/>
    </source>
</evidence>
<comment type="pathway">
    <text evidence="3">Cofactor biosynthesis; riboflavin biosynthesis; riboflavin from 2-hydroxy-3-oxobutyl phosphate and 5-amino-6-(D-ribitylamino)uracil: step 2/2.</text>
</comment>
<comment type="caution">
    <text evidence="12">The sequence shown here is derived from an EMBL/GenBank/DDBJ whole genome shotgun (WGS) entry which is preliminary data.</text>
</comment>
<dbReference type="Gene3D" id="2.40.30.20">
    <property type="match status" value="2"/>
</dbReference>
<feature type="repeat" description="Lumazine-binding" evidence="10">
    <location>
        <begin position="1"/>
        <end position="95"/>
    </location>
</feature>